<accession>A0A1Y2ELW8</accession>
<gene>
    <name evidence="3" type="ORF">LY90DRAFT_667177</name>
</gene>
<feature type="compositionally biased region" description="Acidic residues" evidence="1">
    <location>
        <begin position="57"/>
        <end position="71"/>
    </location>
</feature>
<keyword evidence="4" id="KW-1185">Reference proteome</keyword>
<dbReference type="PANTHER" id="PTHR16189:SF3">
    <property type="entry name" value="AMINO ACID TRANSPORTER TRANSMEMBRANE DOMAIN-CONTAINING PROTEIN"/>
    <property type="match status" value="1"/>
</dbReference>
<feature type="transmembrane region" description="Helical" evidence="2">
    <location>
        <begin position="214"/>
        <end position="235"/>
    </location>
</feature>
<dbReference type="OrthoDB" id="294541at2759"/>
<keyword evidence="2" id="KW-0812">Transmembrane</keyword>
<organism evidence="3 4">
    <name type="scientific">Neocallimastix californiae</name>
    <dbReference type="NCBI Taxonomy" id="1754190"/>
    <lineage>
        <taxon>Eukaryota</taxon>
        <taxon>Fungi</taxon>
        <taxon>Fungi incertae sedis</taxon>
        <taxon>Chytridiomycota</taxon>
        <taxon>Chytridiomycota incertae sedis</taxon>
        <taxon>Neocallimastigomycetes</taxon>
        <taxon>Neocallimastigales</taxon>
        <taxon>Neocallimastigaceae</taxon>
        <taxon>Neocallimastix</taxon>
    </lineage>
</organism>
<feature type="transmembrane region" description="Helical" evidence="2">
    <location>
        <begin position="482"/>
        <end position="507"/>
    </location>
</feature>
<comment type="caution">
    <text evidence="3">The sequence shown here is derived from an EMBL/GenBank/DDBJ whole genome shotgun (WGS) entry which is preliminary data.</text>
</comment>
<dbReference type="PANTHER" id="PTHR16189">
    <property type="entry name" value="TRANSMEMBRANE PROTEIN 104-RELATED"/>
    <property type="match status" value="1"/>
</dbReference>
<sequence>MKKYNNTLVLPSNPQTPTISNEESEYEIDTPNLNKTVSFIDVSGNITNRYSEYIEEENTVDDESFDSDNDDSSLINRKTTSSSLGSKFSRKSTNSSFGSKFSRKSTNTSLGSKIKRKSTSSSANSSKLGRKSTGSTLGSRLNTIYRKSTSTIGSGLSSFRFRNSFININRNKTLKKLLDTKTVGFAGGVTLLINGILGPGLIPTPQIFSESGLIIPSLTFLFFAIFSTICAQFIIEAMQTIPGNKHFQGTVEFSTLINFYFGRKMHILGQFILYMALQSANVSSIIYSAQTMDNFIINFFKKSCGIKANIPFFSNSTINEVNDSKFSLYCVEEMAKENSPFGNQFMLITLGYAITFIFIFPVGFMKLQDNINMQIVSFIITIFIFVIWFALFYLHGFNMNNVPLLSYDCKEVVGVVMFNFAFVTTIPSWINIKKKEISVQKSLWTSTITSIIIYIIIGYTAALSFKTEGTLNILSQLSSLNVFGRITTYVFSIAILMVSIPTFSIIVRNNLVQNKICGYRTATFLSHILPWICVLPFQTGTFINYVINWSSLLFVSTANFIIPIIIYLKCLKFKSENGPKRYFTPRQREILKTVHWSSKTIQGFIDAYPVSKDQEQKDLKNSKKNKGKNEKYENIYNEKYNSSSENLNDSNTEVPEIHLSTANEDNSNDDNKIVITEENAKKFLPPPPPPPAAGSSFNLDNPYRNANARFSVLPTHPLFISNYYKGIPSWVPFKPKTFAKICLSLILIIIVAVIGLNVYEEMEARNILILFNKDNNGTNAIDGIYNENNNNPSYVGNDENSNVYEIIKNTGENKDENKDDGNDDGDDDGDDDGQDDGQDDGDNENNDDEDNNGEDNNDEVEGNGNEDEGNGDEVEGDEYDDRNEKKDFEDNNDEKHGNNSNDKDDNKRESYDNNPNKKENENEDDN</sequence>
<feature type="region of interest" description="Disordered" evidence="1">
    <location>
        <begin position="810"/>
        <end position="926"/>
    </location>
</feature>
<feature type="transmembrane region" description="Helical" evidence="2">
    <location>
        <begin position="271"/>
        <end position="289"/>
    </location>
</feature>
<feature type="region of interest" description="Disordered" evidence="1">
    <location>
        <begin position="1"/>
        <end position="26"/>
    </location>
</feature>
<feature type="compositionally biased region" description="Polar residues" evidence="1">
    <location>
        <begin position="94"/>
        <end position="111"/>
    </location>
</feature>
<feature type="transmembrane region" description="Helical" evidence="2">
    <location>
        <begin position="738"/>
        <end position="759"/>
    </location>
</feature>
<feature type="transmembrane region" description="Helical" evidence="2">
    <location>
        <begin position="442"/>
        <end position="462"/>
    </location>
</feature>
<dbReference type="STRING" id="1754190.A0A1Y2ELW8"/>
<evidence type="ECO:0000256" key="2">
    <source>
        <dbReference type="SAM" id="Phobius"/>
    </source>
</evidence>
<feature type="compositionally biased region" description="Basic and acidic residues" evidence="1">
    <location>
        <begin position="882"/>
        <end position="920"/>
    </location>
</feature>
<feature type="transmembrane region" description="Helical" evidence="2">
    <location>
        <begin position="553"/>
        <end position="571"/>
    </location>
</feature>
<feature type="transmembrane region" description="Helical" evidence="2">
    <location>
        <begin position="182"/>
        <end position="202"/>
    </location>
</feature>
<protein>
    <recommendedName>
        <fullName evidence="5">Amino acid transporter transmembrane domain-containing protein</fullName>
    </recommendedName>
</protein>
<keyword evidence="2" id="KW-0472">Membrane</keyword>
<proteinExistence type="predicted"/>
<evidence type="ECO:0000313" key="4">
    <source>
        <dbReference type="Proteomes" id="UP000193920"/>
    </source>
</evidence>
<feature type="transmembrane region" description="Helical" evidence="2">
    <location>
        <begin position="528"/>
        <end position="547"/>
    </location>
</feature>
<feature type="compositionally biased region" description="Acidic residues" evidence="1">
    <location>
        <begin position="821"/>
        <end position="881"/>
    </location>
</feature>
<evidence type="ECO:0000256" key="1">
    <source>
        <dbReference type="SAM" id="MobiDB-lite"/>
    </source>
</evidence>
<dbReference type="EMBL" id="MCOG01000040">
    <property type="protein sequence ID" value="ORY72304.1"/>
    <property type="molecule type" value="Genomic_DNA"/>
</dbReference>
<feature type="compositionally biased region" description="Low complexity" evidence="1">
    <location>
        <begin position="78"/>
        <end position="93"/>
    </location>
</feature>
<feature type="compositionally biased region" description="Polar residues" evidence="1">
    <location>
        <begin position="1"/>
        <end position="21"/>
    </location>
</feature>
<feature type="compositionally biased region" description="Basic and acidic residues" evidence="1">
    <location>
        <begin position="811"/>
        <end position="820"/>
    </location>
</feature>
<evidence type="ECO:0008006" key="5">
    <source>
        <dbReference type="Google" id="ProtNLM"/>
    </source>
</evidence>
<name>A0A1Y2ELW8_9FUNG</name>
<dbReference type="AlphaFoldDB" id="A0A1Y2ELW8"/>
<keyword evidence="2" id="KW-1133">Transmembrane helix</keyword>
<feature type="region of interest" description="Disordered" evidence="1">
    <location>
        <begin position="57"/>
        <end position="135"/>
    </location>
</feature>
<dbReference type="Proteomes" id="UP000193920">
    <property type="component" value="Unassembled WGS sequence"/>
</dbReference>
<feature type="transmembrane region" description="Helical" evidence="2">
    <location>
        <begin position="345"/>
        <end position="364"/>
    </location>
</feature>
<feature type="transmembrane region" description="Helical" evidence="2">
    <location>
        <begin position="412"/>
        <end position="430"/>
    </location>
</feature>
<reference evidence="3 4" key="1">
    <citation type="submission" date="2016-08" db="EMBL/GenBank/DDBJ databases">
        <title>A Parts List for Fungal Cellulosomes Revealed by Comparative Genomics.</title>
        <authorList>
            <consortium name="DOE Joint Genome Institute"/>
            <person name="Haitjema C.H."/>
            <person name="Gilmore S.P."/>
            <person name="Henske J.K."/>
            <person name="Solomon K.V."/>
            <person name="De Groot R."/>
            <person name="Kuo A."/>
            <person name="Mondo S.J."/>
            <person name="Salamov A.A."/>
            <person name="Labutti K."/>
            <person name="Zhao Z."/>
            <person name="Chiniquy J."/>
            <person name="Barry K."/>
            <person name="Brewer H.M."/>
            <person name="Purvine S.O."/>
            <person name="Wright A.T."/>
            <person name="Boxma B."/>
            <person name="Van Alen T."/>
            <person name="Hackstein J.H."/>
            <person name="Baker S.E."/>
            <person name="Grigoriev I.V."/>
            <person name="O'Malley M.A."/>
        </authorList>
    </citation>
    <scope>NUCLEOTIDE SEQUENCE [LARGE SCALE GENOMIC DNA]</scope>
    <source>
        <strain evidence="3 4">G1</strain>
    </source>
</reference>
<feature type="transmembrane region" description="Helical" evidence="2">
    <location>
        <begin position="371"/>
        <end position="392"/>
    </location>
</feature>
<evidence type="ECO:0000313" key="3">
    <source>
        <dbReference type="EMBL" id="ORY72304.1"/>
    </source>
</evidence>